<gene>
    <name evidence="10" type="primary">pepO</name>
    <name evidence="10" type="ORF">SCLAR_v1c02440</name>
</gene>
<name>A0A2K8KM16_9MOLU</name>
<proteinExistence type="inferred from homology"/>
<feature type="domain" description="Peptidase M13 N-terminal" evidence="9">
    <location>
        <begin position="7"/>
        <end position="384"/>
    </location>
</feature>
<keyword evidence="11" id="KW-1185">Reference proteome</keyword>
<evidence type="ECO:0000313" key="10">
    <source>
        <dbReference type="EMBL" id="ATX70574.1"/>
    </source>
</evidence>
<feature type="domain" description="Peptidase M13 C-terminal" evidence="8">
    <location>
        <begin position="440"/>
        <end position="629"/>
    </location>
</feature>
<evidence type="ECO:0000256" key="1">
    <source>
        <dbReference type="ARBA" id="ARBA00001947"/>
    </source>
</evidence>
<dbReference type="GO" id="GO:0046872">
    <property type="term" value="F:metal ion binding"/>
    <property type="evidence" value="ECO:0007669"/>
    <property type="project" value="UniProtKB-KW"/>
</dbReference>
<dbReference type="InterPro" id="IPR024079">
    <property type="entry name" value="MetalloPept_cat_dom_sf"/>
</dbReference>
<evidence type="ECO:0000256" key="4">
    <source>
        <dbReference type="ARBA" id="ARBA00022723"/>
    </source>
</evidence>
<evidence type="ECO:0000259" key="9">
    <source>
        <dbReference type="Pfam" id="PF05649"/>
    </source>
</evidence>
<comment type="similarity">
    <text evidence="2">Belongs to the peptidase M13 family.</text>
</comment>
<dbReference type="GO" id="GO:0005886">
    <property type="term" value="C:plasma membrane"/>
    <property type="evidence" value="ECO:0007669"/>
    <property type="project" value="TreeGrafter"/>
</dbReference>
<dbReference type="Pfam" id="PF01431">
    <property type="entry name" value="Peptidase_M13"/>
    <property type="match status" value="1"/>
</dbReference>
<dbReference type="GO" id="GO:0016485">
    <property type="term" value="P:protein processing"/>
    <property type="evidence" value="ECO:0007669"/>
    <property type="project" value="TreeGrafter"/>
</dbReference>
<sequence>MDKKIRPQDDFYNFVNKDWCDGACLPPGYSSWGSFEKLSKKAVTDVNNLIDKLAASSSLTSDQSRIVNTYKNYLNYDARNKAGLTPIQDVLNEVETLTDKKDFTDFLIKMNQKYCISFFHSKGIDSDFKDSNLRAVTINSMGLGMSDKDFYDPTHPRHIEIKTAYEKYIIELANYSKIKFKTNDLFKLIYDFEETLTKGMLRQEELRDVERIYNVYTIADLQKMCPFIDWQKYLATLGYDKAKKIIVSEPKFFEDLSQMLDKISLDDIKDLIYFDIIDGYTGMLTAEMEQIAFNYGSVFNGVTEMKPVKERAVSFTNGLVGELVGQEYVKEHFSESSKKDVLKIVNDLIKVYEKRILNLDWMTSATKTKAIEKLKTFAIKIGYPDKFEDYSKITIRSYAEGGSLFENILNISKHFTKKALAEINLPVDKTKWYMTPQTVNAYYNPLSNEICFPAGILQAPFYDINQSHAKNLGGIGAVIGHEVSHGFDDEGSKFDKDGNLNDWWTEEDYKQYNLRTQKLVEQYSQYEVDGSKLNGKLTLGENIGDLGGLNAALDICLEQCPNEVKEFFENYAFVWRRISTPENMNTRLMIDPHSPEIFRCNGVLVNIDLYHEVYETKPGDLMYKVKEERIKIW</sequence>
<evidence type="ECO:0000259" key="8">
    <source>
        <dbReference type="Pfam" id="PF01431"/>
    </source>
</evidence>
<evidence type="ECO:0000256" key="6">
    <source>
        <dbReference type="ARBA" id="ARBA00022833"/>
    </source>
</evidence>
<evidence type="ECO:0000256" key="7">
    <source>
        <dbReference type="ARBA" id="ARBA00023049"/>
    </source>
</evidence>
<dbReference type="Proteomes" id="UP000231179">
    <property type="component" value="Chromosome"/>
</dbReference>
<dbReference type="RefSeq" id="WP_100254138.1">
    <property type="nucleotide sequence ID" value="NZ_CP024870.1"/>
</dbReference>
<keyword evidence="3" id="KW-0645">Protease</keyword>
<dbReference type="Pfam" id="PF05649">
    <property type="entry name" value="Peptidase_M13_N"/>
    <property type="match status" value="1"/>
</dbReference>
<dbReference type="InterPro" id="IPR008753">
    <property type="entry name" value="Peptidase_M13_N"/>
</dbReference>
<dbReference type="InterPro" id="IPR018497">
    <property type="entry name" value="Peptidase_M13_C"/>
</dbReference>
<evidence type="ECO:0000256" key="3">
    <source>
        <dbReference type="ARBA" id="ARBA00022670"/>
    </source>
</evidence>
<organism evidence="10 11">
    <name type="scientific">Spiroplasma clarkii</name>
    <dbReference type="NCBI Taxonomy" id="2139"/>
    <lineage>
        <taxon>Bacteria</taxon>
        <taxon>Bacillati</taxon>
        <taxon>Mycoplasmatota</taxon>
        <taxon>Mollicutes</taxon>
        <taxon>Entomoplasmatales</taxon>
        <taxon>Spiroplasmataceae</taxon>
        <taxon>Spiroplasma</taxon>
    </lineage>
</organism>
<evidence type="ECO:0000256" key="5">
    <source>
        <dbReference type="ARBA" id="ARBA00022801"/>
    </source>
</evidence>
<dbReference type="InterPro" id="IPR000718">
    <property type="entry name" value="Peptidase_M13"/>
</dbReference>
<evidence type="ECO:0000313" key="11">
    <source>
        <dbReference type="Proteomes" id="UP000231179"/>
    </source>
</evidence>
<comment type="cofactor">
    <cofactor evidence="1">
        <name>Zn(2+)</name>
        <dbReference type="ChEBI" id="CHEBI:29105"/>
    </cofactor>
</comment>
<keyword evidence="6" id="KW-0862">Zinc</keyword>
<keyword evidence="7" id="KW-0482">Metalloprotease</keyword>
<dbReference type="PROSITE" id="PS51885">
    <property type="entry name" value="NEPRILYSIN"/>
    <property type="match status" value="1"/>
</dbReference>
<reference evidence="10 11" key="1">
    <citation type="submission" date="2017-11" db="EMBL/GenBank/DDBJ databases">
        <title>Complete genome sequence of Spiroplasma clarkii CN-5 (DSM 19994).</title>
        <authorList>
            <person name="Tsai Y.-M."/>
            <person name="Chang A."/>
            <person name="Lo W.-S."/>
            <person name="Kuo C.-H."/>
        </authorList>
    </citation>
    <scope>NUCLEOTIDE SEQUENCE [LARGE SCALE GENOMIC DNA]</scope>
    <source>
        <strain evidence="10 11">CN-5</strain>
    </source>
</reference>
<protein>
    <submittedName>
        <fullName evidence="10">Endopeptidase O</fullName>
    </submittedName>
</protein>
<keyword evidence="4" id="KW-0479">Metal-binding</keyword>
<dbReference type="GO" id="GO:0004222">
    <property type="term" value="F:metalloendopeptidase activity"/>
    <property type="evidence" value="ECO:0007669"/>
    <property type="project" value="InterPro"/>
</dbReference>
<evidence type="ECO:0000256" key="2">
    <source>
        <dbReference type="ARBA" id="ARBA00007357"/>
    </source>
</evidence>
<dbReference type="CDD" id="cd08662">
    <property type="entry name" value="M13"/>
    <property type="match status" value="1"/>
</dbReference>
<dbReference type="InterPro" id="IPR042089">
    <property type="entry name" value="Peptidase_M13_dom_2"/>
</dbReference>
<dbReference type="PANTHER" id="PTHR11733">
    <property type="entry name" value="ZINC METALLOPROTEASE FAMILY M13 NEPRILYSIN-RELATED"/>
    <property type="match status" value="1"/>
</dbReference>
<keyword evidence="5" id="KW-0378">Hydrolase</keyword>
<dbReference type="Gene3D" id="1.10.1380.10">
    <property type="entry name" value="Neutral endopeptidase , domain2"/>
    <property type="match status" value="1"/>
</dbReference>
<dbReference type="AlphaFoldDB" id="A0A2K8KM16"/>
<dbReference type="PANTHER" id="PTHR11733:SF167">
    <property type="entry name" value="FI17812P1-RELATED"/>
    <property type="match status" value="1"/>
</dbReference>
<dbReference type="Gene3D" id="3.40.390.10">
    <property type="entry name" value="Collagenase (Catalytic Domain)"/>
    <property type="match status" value="1"/>
</dbReference>
<accession>A0A2K8KM16</accession>
<dbReference type="EMBL" id="CP024870">
    <property type="protein sequence ID" value="ATX70574.1"/>
    <property type="molecule type" value="Genomic_DNA"/>
</dbReference>
<dbReference type="PRINTS" id="PR00786">
    <property type="entry name" value="NEPRILYSIN"/>
</dbReference>
<dbReference type="SUPFAM" id="SSF55486">
    <property type="entry name" value="Metalloproteases ('zincins'), catalytic domain"/>
    <property type="match status" value="1"/>
</dbReference>